<dbReference type="PANTHER" id="PTHR23235:SF120">
    <property type="entry name" value="KRUPPEL-LIKE FACTOR 15"/>
    <property type="match status" value="1"/>
</dbReference>
<evidence type="ECO:0000313" key="7">
    <source>
        <dbReference type="Proteomes" id="UP001148838"/>
    </source>
</evidence>
<name>A0ABQ8TTG7_PERAM</name>
<feature type="domain" description="C2H2-type" evidence="5">
    <location>
        <begin position="71"/>
        <end position="98"/>
    </location>
</feature>
<dbReference type="Gene3D" id="3.30.160.60">
    <property type="entry name" value="Classic Zinc Finger"/>
    <property type="match status" value="3"/>
</dbReference>
<dbReference type="EMBL" id="JAJSOF020000003">
    <property type="protein sequence ID" value="KAJ4449362.1"/>
    <property type="molecule type" value="Genomic_DNA"/>
</dbReference>
<dbReference type="InterPro" id="IPR036236">
    <property type="entry name" value="Znf_C2H2_sf"/>
</dbReference>
<dbReference type="SMART" id="SM00355">
    <property type="entry name" value="ZnF_C2H2"/>
    <property type="match status" value="3"/>
</dbReference>
<dbReference type="SUPFAM" id="SSF57667">
    <property type="entry name" value="beta-beta-alpha zinc fingers"/>
    <property type="match status" value="2"/>
</dbReference>
<keyword evidence="1" id="KW-0479">Metal-binding</keyword>
<evidence type="ECO:0000256" key="3">
    <source>
        <dbReference type="ARBA" id="ARBA00022833"/>
    </source>
</evidence>
<accession>A0ABQ8TTG7</accession>
<keyword evidence="3" id="KW-0862">Zinc</keyword>
<evidence type="ECO:0000256" key="1">
    <source>
        <dbReference type="ARBA" id="ARBA00022723"/>
    </source>
</evidence>
<dbReference type="PROSITE" id="PS50157">
    <property type="entry name" value="ZINC_FINGER_C2H2_2"/>
    <property type="match status" value="3"/>
</dbReference>
<keyword evidence="2 4" id="KW-0863">Zinc-finger</keyword>
<evidence type="ECO:0000259" key="5">
    <source>
        <dbReference type="PROSITE" id="PS50157"/>
    </source>
</evidence>
<evidence type="ECO:0000256" key="4">
    <source>
        <dbReference type="PROSITE-ProRule" id="PRU00042"/>
    </source>
</evidence>
<dbReference type="Pfam" id="PF00096">
    <property type="entry name" value="zf-C2H2"/>
    <property type="match status" value="3"/>
</dbReference>
<organism evidence="6 7">
    <name type="scientific">Periplaneta americana</name>
    <name type="common">American cockroach</name>
    <name type="synonym">Blatta americana</name>
    <dbReference type="NCBI Taxonomy" id="6978"/>
    <lineage>
        <taxon>Eukaryota</taxon>
        <taxon>Metazoa</taxon>
        <taxon>Ecdysozoa</taxon>
        <taxon>Arthropoda</taxon>
        <taxon>Hexapoda</taxon>
        <taxon>Insecta</taxon>
        <taxon>Pterygota</taxon>
        <taxon>Neoptera</taxon>
        <taxon>Polyneoptera</taxon>
        <taxon>Dictyoptera</taxon>
        <taxon>Blattodea</taxon>
        <taxon>Blattoidea</taxon>
        <taxon>Blattidae</taxon>
        <taxon>Blattinae</taxon>
        <taxon>Periplaneta</taxon>
    </lineage>
</organism>
<dbReference type="PANTHER" id="PTHR23235">
    <property type="entry name" value="KRUEPPEL-LIKE TRANSCRIPTION FACTOR"/>
    <property type="match status" value="1"/>
</dbReference>
<keyword evidence="7" id="KW-1185">Reference proteome</keyword>
<dbReference type="InterPro" id="IPR013087">
    <property type="entry name" value="Znf_C2H2_type"/>
</dbReference>
<dbReference type="Proteomes" id="UP001148838">
    <property type="component" value="Unassembled WGS sequence"/>
</dbReference>
<evidence type="ECO:0000313" key="6">
    <source>
        <dbReference type="EMBL" id="KAJ4449362.1"/>
    </source>
</evidence>
<dbReference type="PROSITE" id="PS00028">
    <property type="entry name" value="ZINC_FINGER_C2H2_1"/>
    <property type="match status" value="2"/>
</dbReference>
<evidence type="ECO:0000256" key="2">
    <source>
        <dbReference type="ARBA" id="ARBA00022771"/>
    </source>
</evidence>
<sequence>MSPGSSTESYPAFARIGVRENSGKNLNQVTWVLMKMHTGEKHFKCEICGKEFITNEHLVTHIRVHTGEKPYKCVICGRGFSRSTHLTAHIRTHTGEKPYRCDTCGRCFSGRGALSSHLVTMMARLITKTETIVHAKSIKARYLLAMF</sequence>
<feature type="domain" description="C2H2-type" evidence="5">
    <location>
        <begin position="99"/>
        <end position="117"/>
    </location>
</feature>
<gene>
    <name evidence="6" type="ORF">ANN_00760</name>
</gene>
<reference evidence="6 7" key="1">
    <citation type="journal article" date="2022" name="Allergy">
        <title>Genome assembly and annotation of Periplaneta americana reveal a comprehensive cockroach allergen profile.</title>
        <authorList>
            <person name="Wang L."/>
            <person name="Xiong Q."/>
            <person name="Saelim N."/>
            <person name="Wang L."/>
            <person name="Nong W."/>
            <person name="Wan A.T."/>
            <person name="Shi M."/>
            <person name="Liu X."/>
            <person name="Cao Q."/>
            <person name="Hui J.H.L."/>
            <person name="Sookrung N."/>
            <person name="Leung T.F."/>
            <person name="Tungtrongchitr A."/>
            <person name="Tsui S.K.W."/>
        </authorList>
    </citation>
    <scope>NUCLEOTIDE SEQUENCE [LARGE SCALE GENOMIC DNA]</scope>
    <source>
        <strain evidence="6">PWHHKU_190912</strain>
    </source>
</reference>
<feature type="domain" description="C2H2-type" evidence="5">
    <location>
        <begin position="43"/>
        <end position="70"/>
    </location>
</feature>
<protein>
    <recommendedName>
        <fullName evidence="5">C2H2-type domain-containing protein</fullName>
    </recommendedName>
</protein>
<comment type="caution">
    <text evidence="6">The sequence shown here is derived from an EMBL/GenBank/DDBJ whole genome shotgun (WGS) entry which is preliminary data.</text>
</comment>
<proteinExistence type="predicted"/>